<evidence type="ECO:0000256" key="7">
    <source>
        <dbReference type="ARBA" id="ARBA00022737"/>
    </source>
</evidence>
<evidence type="ECO:0000256" key="3">
    <source>
        <dbReference type="ARBA" id="ARBA00022475"/>
    </source>
</evidence>
<dbReference type="SMART" id="SM00409">
    <property type="entry name" value="IG"/>
    <property type="match status" value="3"/>
</dbReference>
<accession>V8P5R9</accession>
<evidence type="ECO:0000256" key="14">
    <source>
        <dbReference type="ARBA" id="ARBA00023319"/>
    </source>
</evidence>
<dbReference type="FunFam" id="2.60.40.10:FF:000013">
    <property type="entry name" value="cell adhesion molecule 1 isoform X1"/>
    <property type="match status" value="1"/>
</dbReference>
<comment type="similarity">
    <text evidence="15">Belongs to the immunoglobulin superfamily. IgLON family.</text>
</comment>
<dbReference type="InterPro" id="IPR007110">
    <property type="entry name" value="Ig-like_dom"/>
</dbReference>
<evidence type="ECO:0000256" key="12">
    <source>
        <dbReference type="ARBA" id="ARBA00023180"/>
    </source>
</evidence>
<keyword evidence="6" id="KW-0732">Signal</keyword>
<keyword evidence="9" id="KW-1133">Transmembrane helix</keyword>
<feature type="non-terminal residue" evidence="17">
    <location>
        <position position="595"/>
    </location>
</feature>
<feature type="domain" description="Ig-like" evidence="16">
    <location>
        <begin position="508"/>
        <end position="593"/>
    </location>
</feature>
<dbReference type="GO" id="GO:0098552">
    <property type="term" value="C:side of membrane"/>
    <property type="evidence" value="ECO:0007669"/>
    <property type="project" value="UniProtKB-KW"/>
</dbReference>
<evidence type="ECO:0000256" key="2">
    <source>
        <dbReference type="ARBA" id="ARBA00004609"/>
    </source>
</evidence>
<evidence type="ECO:0000259" key="16">
    <source>
        <dbReference type="PROSITE" id="PS50835"/>
    </source>
</evidence>
<dbReference type="PANTHER" id="PTHR42757">
    <property type="entry name" value="IGLON FAMILY OF IMMUNOGLOBULIN SUPERFAMILY-RELATED"/>
    <property type="match status" value="1"/>
</dbReference>
<dbReference type="CDD" id="cd00096">
    <property type="entry name" value="Ig"/>
    <property type="match status" value="1"/>
</dbReference>
<evidence type="ECO:0000256" key="5">
    <source>
        <dbReference type="ARBA" id="ARBA00022692"/>
    </source>
</evidence>
<keyword evidence="3" id="KW-1003">Cell membrane</keyword>
<reference evidence="17 18" key="1">
    <citation type="journal article" date="2013" name="Proc. Natl. Acad. Sci. U.S.A.">
        <title>The king cobra genome reveals dynamic gene evolution and adaptation in the snake venom system.</title>
        <authorList>
            <person name="Vonk F.J."/>
            <person name="Casewell N.R."/>
            <person name="Henkel C.V."/>
            <person name="Heimberg A.M."/>
            <person name="Jansen H.J."/>
            <person name="McCleary R.J."/>
            <person name="Kerkkamp H.M."/>
            <person name="Vos R.A."/>
            <person name="Guerreiro I."/>
            <person name="Calvete J.J."/>
            <person name="Wuster W."/>
            <person name="Woods A.E."/>
            <person name="Logan J.M."/>
            <person name="Harrison R.A."/>
            <person name="Castoe T.A."/>
            <person name="de Koning A.P."/>
            <person name="Pollock D.D."/>
            <person name="Yandell M."/>
            <person name="Calderon D."/>
            <person name="Renjifo C."/>
            <person name="Currier R.B."/>
            <person name="Salgado D."/>
            <person name="Pla D."/>
            <person name="Sanz L."/>
            <person name="Hyder A.S."/>
            <person name="Ribeiro J.M."/>
            <person name="Arntzen J.W."/>
            <person name="van den Thillart G.E."/>
            <person name="Boetzer M."/>
            <person name="Pirovano W."/>
            <person name="Dirks R.P."/>
            <person name="Spaink H.P."/>
            <person name="Duboule D."/>
            <person name="McGlinn E."/>
            <person name="Kini R.M."/>
            <person name="Richardson M.K."/>
        </authorList>
    </citation>
    <scope>NUCLEOTIDE SEQUENCE</scope>
    <source>
        <tissue evidence="17">Blood</tissue>
    </source>
</reference>
<dbReference type="GO" id="GO:0007155">
    <property type="term" value="P:cell adhesion"/>
    <property type="evidence" value="ECO:0007669"/>
    <property type="project" value="UniProtKB-KW"/>
</dbReference>
<dbReference type="Gene3D" id="2.60.40.10">
    <property type="entry name" value="Immunoglobulins"/>
    <property type="match status" value="3"/>
</dbReference>
<sequence length="595" mass="66997">MLLGAWKKNIEMKGMTCKEFLSLFFHKGSYTYMCICYTEPIDVPLVLLPLSESRTECKNSRNQNIETEISSADKISSSNYSGRPLFEGESLTYCKAQQKQLEPFASHTFLFDHLCCAKSDCRMSYVPQAKPAPSFPDFIDYLKKLLQAFGFVFPNTSRNLNKSQHLDQYSIIGKSESVEQQIVNKKTQITQNKVKELKTDYTPLKMKAGEGLHERQQNERLSIFELTVLAKEANGFTPKVAFIWSKVITVAAQLETASGPPSPKQQRLRNKFFSNNSFAQLTVDKNFPGIMCFIEDKSSKVAWLNRSGIIFAGQDKWSLDPRVELQQLSLLEYSLRIQKVDIYDEGSYTCSVQTLHHPKTSQVYLIVQDSETSLFSDFDKIVEPWFQEARLHNEQTQRQVPPKISNISSDVTVNEGSNVTLVCMANGRPEPVITWRHLTPTGREFEGEEEFLEILGITREQSGKYECKAANEVSTADVKQVRVTSPGEGGALYDHCDLNCPMGKTNPPTITESKSNVSATGRPVSLKCAASAVPTPDFEWYRDDTRINSANGLEIRSIGSQSFLTVTNVTEEHYGNYTCVATNKLGITNASLFLY</sequence>
<name>V8P5R9_OPHHA</name>
<keyword evidence="5" id="KW-0812">Transmembrane</keyword>
<dbReference type="InterPro" id="IPR003598">
    <property type="entry name" value="Ig_sub2"/>
</dbReference>
<feature type="non-terminal residue" evidence="17">
    <location>
        <position position="1"/>
    </location>
</feature>
<dbReference type="InterPro" id="IPR003599">
    <property type="entry name" value="Ig_sub"/>
</dbReference>
<evidence type="ECO:0000256" key="9">
    <source>
        <dbReference type="ARBA" id="ARBA00022989"/>
    </source>
</evidence>
<dbReference type="SUPFAM" id="SSF48726">
    <property type="entry name" value="Immunoglobulin"/>
    <property type="match status" value="3"/>
</dbReference>
<evidence type="ECO:0000256" key="11">
    <source>
        <dbReference type="ARBA" id="ARBA00023157"/>
    </source>
</evidence>
<keyword evidence="10" id="KW-0472">Membrane</keyword>
<dbReference type="InterPro" id="IPR050876">
    <property type="entry name" value="IgLON_domain"/>
</dbReference>
<evidence type="ECO:0000256" key="15">
    <source>
        <dbReference type="ARBA" id="ARBA00037995"/>
    </source>
</evidence>
<evidence type="ECO:0000256" key="1">
    <source>
        <dbReference type="ARBA" id="ARBA00004167"/>
    </source>
</evidence>
<evidence type="ECO:0000256" key="4">
    <source>
        <dbReference type="ARBA" id="ARBA00022622"/>
    </source>
</evidence>
<organism evidence="17 18">
    <name type="scientific">Ophiophagus hannah</name>
    <name type="common">King cobra</name>
    <name type="synonym">Naja hannah</name>
    <dbReference type="NCBI Taxonomy" id="8665"/>
    <lineage>
        <taxon>Eukaryota</taxon>
        <taxon>Metazoa</taxon>
        <taxon>Chordata</taxon>
        <taxon>Craniata</taxon>
        <taxon>Vertebrata</taxon>
        <taxon>Euteleostomi</taxon>
        <taxon>Lepidosauria</taxon>
        <taxon>Squamata</taxon>
        <taxon>Bifurcata</taxon>
        <taxon>Unidentata</taxon>
        <taxon>Episquamata</taxon>
        <taxon>Toxicofera</taxon>
        <taxon>Serpentes</taxon>
        <taxon>Colubroidea</taxon>
        <taxon>Elapidae</taxon>
        <taxon>Elapinae</taxon>
        <taxon>Ophiophagus</taxon>
    </lineage>
</organism>
<feature type="domain" description="Ig-like" evidence="16">
    <location>
        <begin position="402"/>
        <end position="484"/>
    </location>
</feature>
<dbReference type="EMBL" id="AZIM01000790">
    <property type="protein sequence ID" value="ETE69326.1"/>
    <property type="molecule type" value="Genomic_DNA"/>
</dbReference>
<dbReference type="PROSITE" id="PS50835">
    <property type="entry name" value="IG_LIKE"/>
    <property type="match status" value="3"/>
</dbReference>
<evidence type="ECO:0000256" key="13">
    <source>
        <dbReference type="ARBA" id="ARBA00023288"/>
    </source>
</evidence>
<dbReference type="PANTHER" id="PTHR42757:SF22">
    <property type="entry name" value="LIMBIC SYSTEM-ASSOCIATED MEMBRANE PROTEIN"/>
    <property type="match status" value="1"/>
</dbReference>
<evidence type="ECO:0000313" key="17">
    <source>
        <dbReference type="EMBL" id="ETE69326.1"/>
    </source>
</evidence>
<evidence type="ECO:0000313" key="18">
    <source>
        <dbReference type="Proteomes" id="UP000018936"/>
    </source>
</evidence>
<proteinExistence type="inferred from homology"/>
<keyword evidence="11" id="KW-1015">Disulfide bond</keyword>
<keyword evidence="7" id="KW-0677">Repeat</keyword>
<dbReference type="FunFam" id="2.60.40.10:FF:000113">
    <property type="entry name" value="Opioid-binding protein/cell adhesion molecule"/>
    <property type="match status" value="1"/>
</dbReference>
<comment type="subcellular location">
    <subcellularLocation>
        <location evidence="2">Cell membrane</location>
        <topology evidence="2">Lipid-anchor</topology>
        <topology evidence="2">GPI-anchor</topology>
    </subcellularLocation>
    <subcellularLocation>
        <location evidence="1">Membrane</location>
        <topology evidence="1">Single-pass membrane protein</topology>
    </subcellularLocation>
</comment>
<keyword evidence="8" id="KW-0130">Cell adhesion</keyword>
<keyword evidence="18" id="KW-1185">Reference proteome</keyword>
<evidence type="ECO:0000256" key="10">
    <source>
        <dbReference type="ARBA" id="ARBA00023136"/>
    </source>
</evidence>
<dbReference type="Pfam" id="PF13927">
    <property type="entry name" value="Ig_3"/>
    <property type="match status" value="2"/>
</dbReference>
<protein>
    <recommendedName>
        <fullName evidence="16">Ig-like domain-containing protein</fullName>
    </recommendedName>
</protein>
<evidence type="ECO:0000256" key="6">
    <source>
        <dbReference type="ARBA" id="ARBA00022729"/>
    </source>
</evidence>
<comment type="caution">
    <text evidence="17">The sequence shown here is derived from an EMBL/GenBank/DDBJ whole genome shotgun (WGS) entry which is preliminary data.</text>
</comment>
<dbReference type="GO" id="GO:0005886">
    <property type="term" value="C:plasma membrane"/>
    <property type="evidence" value="ECO:0007669"/>
    <property type="project" value="UniProtKB-SubCell"/>
</dbReference>
<keyword evidence="4" id="KW-0336">GPI-anchor</keyword>
<dbReference type="InterPro" id="IPR013783">
    <property type="entry name" value="Ig-like_fold"/>
</dbReference>
<dbReference type="FunFam" id="2.60.40.10:FF:000017">
    <property type="entry name" value="Down syndrome cell adhesion molecule b"/>
    <property type="match status" value="1"/>
</dbReference>
<gene>
    <name evidence="17" type="ORF">L345_04870</name>
</gene>
<dbReference type="Proteomes" id="UP000018936">
    <property type="component" value="Unassembled WGS sequence"/>
</dbReference>
<dbReference type="SMART" id="SM00408">
    <property type="entry name" value="IGc2"/>
    <property type="match status" value="2"/>
</dbReference>
<keyword evidence="12" id="KW-0325">Glycoprotein</keyword>
<keyword evidence="13" id="KW-0449">Lipoprotein</keyword>
<feature type="domain" description="Ig-like" evidence="16">
    <location>
        <begin position="263"/>
        <end position="361"/>
    </location>
</feature>
<keyword evidence="14" id="KW-0393">Immunoglobulin domain</keyword>
<evidence type="ECO:0000256" key="8">
    <source>
        <dbReference type="ARBA" id="ARBA00022889"/>
    </source>
</evidence>
<dbReference type="InterPro" id="IPR036179">
    <property type="entry name" value="Ig-like_dom_sf"/>
</dbReference>
<dbReference type="OrthoDB" id="6159398at2759"/>
<dbReference type="AlphaFoldDB" id="V8P5R9"/>